<dbReference type="Proteomes" id="UP000265926">
    <property type="component" value="Unassembled WGS sequence"/>
</dbReference>
<dbReference type="Gene3D" id="2.40.160.60">
    <property type="entry name" value="Outer membrane protein transport protein (OMPP1/FadL/TodX)"/>
    <property type="match status" value="1"/>
</dbReference>
<dbReference type="SUPFAM" id="SSF56935">
    <property type="entry name" value="Porins"/>
    <property type="match status" value="1"/>
</dbReference>
<protein>
    <submittedName>
        <fullName evidence="2">Uncharacterized protein</fullName>
    </submittedName>
</protein>
<evidence type="ECO:0000313" key="2">
    <source>
        <dbReference type="EMBL" id="RIJ50092.1"/>
    </source>
</evidence>
<dbReference type="EMBL" id="QWGR01000002">
    <property type="protein sequence ID" value="RIJ50092.1"/>
    <property type="molecule type" value="Genomic_DNA"/>
</dbReference>
<reference evidence="2 3" key="1">
    <citation type="submission" date="2018-08" db="EMBL/GenBank/DDBJ databases">
        <title>Pallidiluteibacterium maritimus gen. nov., sp. nov., isolated from coastal sediment.</title>
        <authorList>
            <person name="Zhou L.Y."/>
        </authorList>
    </citation>
    <scope>NUCLEOTIDE SEQUENCE [LARGE SCALE GENOMIC DNA]</scope>
    <source>
        <strain evidence="2 3">XSD2</strain>
    </source>
</reference>
<feature type="signal peptide" evidence="1">
    <location>
        <begin position="1"/>
        <end position="20"/>
    </location>
</feature>
<dbReference type="AlphaFoldDB" id="A0A399T5M8"/>
<keyword evidence="1" id="KW-0732">Signal</keyword>
<feature type="chain" id="PRO_5017252881" evidence="1">
    <location>
        <begin position="21"/>
        <end position="272"/>
    </location>
</feature>
<name>A0A399T5M8_9BACT</name>
<accession>A0A399T5M8</accession>
<dbReference type="RefSeq" id="WP_119436779.1">
    <property type="nucleotide sequence ID" value="NZ_QWGR01000002.1"/>
</dbReference>
<dbReference type="OrthoDB" id="9758448at2"/>
<evidence type="ECO:0000313" key="3">
    <source>
        <dbReference type="Proteomes" id="UP000265926"/>
    </source>
</evidence>
<proteinExistence type="predicted"/>
<evidence type="ECO:0000256" key="1">
    <source>
        <dbReference type="SAM" id="SignalP"/>
    </source>
</evidence>
<gene>
    <name evidence="2" type="ORF">D1614_04930</name>
</gene>
<sequence length="272" mass="29942">MRKPFQIQLLFLFLSITSIASENRTAGARSAALSHASVSLSDAWSTFHNQATLTGVSQLSAGIYYESRFMLEELSLSAGTFSSPVFGGIAGISFYQFGKGSYKESKLGLAFAKQLSKRLSAALQLDYFSNRFPENNGAFAFLTFECGLLYQPTRELALGAHIFNPVRNGFETYYGSQRMPFTYRLGGHYQLSENVLLSAEVQKSSDFPAQIKSGLEFMPVKNLAFRLGVSGKPFHYSGGIGYSFGNISTDFAYSYHGNLGFTPSVSIQLRLK</sequence>
<keyword evidence="3" id="KW-1185">Reference proteome</keyword>
<organism evidence="2 3">
    <name type="scientific">Maribellus luteus</name>
    <dbReference type="NCBI Taxonomy" id="2305463"/>
    <lineage>
        <taxon>Bacteria</taxon>
        <taxon>Pseudomonadati</taxon>
        <taxon>Bacteroidota</taxon>
        <taxon>Bacteroidia</taxon>
        <taxon>Marinilabiliales</taxon>
        <taxon>Prolixibacteraceae</taxon>
        <taxon>Maribellus</taxon>
    </lineage>
</organism>
<comment type="caution">
    <text evidence="2">The sequence shown here is derived from an EMBL/GenBank/DDBJ whole genome shotgun (WGS) entry which is preliminary data.</text>
</comment>